<evidence type="ECO:0000313" key="1">
    <source>
        <dbReference type="EMBL" id="CAG9320688.1"/>
    </source>
</evidence>
<name>A0AAU9JAS9_9CILI</name>
<dbReference type="InterPro" id="IPR011043">
    <property type="entry name" value="Gal_Oxase/kelch_b-propeller"/>
</dbReference>
<evidence type="ECO:0000313" key="2">
    <source>
        <dbReference type="Proteomes" id="UP001162131"/>
    </source>
</evidence>
<dbReference type="Pfam" id="PF01344">
    <property type="entry name" value="Kelch_1"/>
    <property type="match status" value="1"/>
</dbReference>
<reference evidence="1" key="1">
    <citation type="submission" date="2021-09" db="EMBL/GenBank/DDBJ databases">
        <authorList>
            <consortium name="AG Swart"/>
            <person name="Singh M."/>
            <person name="Singh A."/>
            <person name="Seah K."/>
            <person name="Emmerich C."/>
        </authorList>
    </citation>
    <scope>NUCLEOTIDE SEQUENCE</scope>
    <source>
        <strain evidence="1">ATCC30299</strain>
    </source>
</reference>
<dbReference type="SUPFAM" id="SSF50965">
    <property type="entry name" value="Galactose oxidase, central domain"/>
    <property type="match status" value="1"/>
</dbReference>
<dbReference type="InterPro" id="IPR006652">
    <property type="entry name" value="Kelch_1"/>
</dbReference>
<dbReference type="EMBL" id="CAJZBQ010000027">
    <property type="protein sequence ID" value="CAG9320688.1"/>
    <property type="molecule type" value="Genomic_DNA"/>
</dbReference>
<sequence length="264" mass="30785">MEDPILCENHLYNIDRASKRVRIWTYDLDSAAKSHFYISKNETLNFGTSIALLPQSELFCYGNHEPISGISCIIDLKSWKIKKTLPSWTPCYFAGSIYYKNSIYMFGGYNGVSLLCLASKFDINENKWFQITPLPMASSLCACTVFKNSIIICGYEHSKVYKYDVQIESYSELPVIDLRQNFQKILFEINSRIYILIKNGKILESEVDNEYAWSIVGNSQFVYYNNCFWVNHKGSIYISLHYYREMHCYKFCLKKKILENLSSS</sequence>
<dbReference type="Gene3D" id="2.120.10.80">
    <property type="entry name" value="Kelch-type beta propeller"/>
    <property type="match status" value="1"/>
</dbReference>
<accession>A0AAU9JAS9</accession>
<keyword evidence="2" id="KW-1185">Reference proteome</keyword>
<dbReference type="SMART" id="SM00612">
    <property type="entry name" value="Kelch"/>
    <property type="match status" value="1"/>
</dbReference>
<protein>
    <submittedName>
        <fullName evidence="1">Uncharacterized protein</fullName>
    </submittedName>
</protein>
<proteinExistence type="predicted"/>
<dbReference type="AlphaFoldDB" id="A0AAU9JAS9"/>
<gene>
    <name evidence="1" type="ORF">BSTOLATCC_MIC27271</name>
</gene>
<organism evidence="1 2">
    <name type="scientific">Blepharisma stoltei</name>
    <dbReference type="NCBI Taxonomy" id="1481888"/>
    <lineage>
        <taxon>Eukaryota</taxon>
        <taxon>Sar</taxon>
        <taxon>Alveolata</taxon>
        <taxon>Ciliophora</taxon>
        <taxon>Postciliodesmatophora</taxon>
        <taxon>Heterotrichea</taxon>
        <taxon>Heterotrichida</taxon>
        <taxon>Blepharismidae</taxon>
        <taxon>Blepharisma</taxon>
    </lineage>
</organism>
<dbReference type="InterPro" id="IPR015915">
    <property type="entry name" value="Kelch-typ_b-propeller"/>
</dbReference>
<dbReference type="Proteomes" id="UP001162131">
    <property type="component" value="Unassembled WGS sequence"/>
</dbReference>
<comment type="caution">
    <text evidence="1">The sequence shown here is derived from an EMBL/GenBank/DDBJ whole genome shotgun (WGS) entry which is preliminary data.</text>
</comment>